<keyword evidence="3" id="KW-1185">Reference proteome</keyword>
<comment type="caution">
    <text evidence="2">The sequence shown here is derived from an EMBL/GenBank/DDBJ whole genome shotgun (WGS) entry which is preliminary data.</text>
</comment>
<evidence type="ECO:0000313" key="2">
    <source>
        <dbReference type="EMBL" id="MDN7023923.1"/>
    </source>
</evidence>
<accession>A0ABT8M7L2</accession>
<protein>
    <recommendedName>
        <fullName evidence="4">Transposase</fullName>
    </recommendedName>
</protein>
<sequence length="207" mass="22841">MKKVLLPPMLIDLVGSALASMDGVTFTERDACPSCGGALTVHDLRKKRFAVLLEDGKRRVIHVFVKRFYCTRCGSLCYAEEPFYPDTRLGSPVVELSLLLAARMPYHRASRLLKAMGIVVDRGTIRNYAARDLPRVPYTELFGVPLPLSLLNLSLSAVGSKGRRVVGAEALAACGFPAADRAPLQERGLSKERDQRDKEKQKEEGKP</sequence>
<reference evidence="2" key="1">
    <citation type="submission" date="2019-05" db="EMBL/GenBank/DDBJ databases">
        <title>Methanoculleus sp. FWC-SCC1, a methanogenic archaeon isolated from deep marine cold seep.</title>
        <authorList>
            <person name="Chen Y.-W."/>
            <person name="Chen S.-C."/>
            <person name="Teng N.-H."/>
            <person name="Lai M.-C."/>
        </authorList>
    </citation>
    <scope>NUCLEOTIDE SEQUENCE</scope>
    <source>
        <strain evidence="2">FWC-SCC1</strain>
    </source>
</reference>
<proteinExistence type="predicted"/>
<evidence type="ECO:0008006" key="4">
    <source>
        <dbReference type="Google" id="ProtNLM"/>
    </source>
</evidence>
<dbReference type="EMBL" id="VCYH01000002">
    <property type="protein sequence ID" value="MDN7023923.1"/>
    <property type="molecule type" value="Genomic_DNA"/>
</dbReference>
<name>A0ABT8M7L2_9EURY</name>
<evidence type="ECO:0000256" key="1">
    <source>
        <dbReference type="SAM" id="MobiDB-lite"/>
    </source>
</evidence>
<feature type="region of interest" description="Disordered" evidence="1">
    <location>
        <begin position="183"/>
        <end position="207"/>
    </location>
</feature>
<gene>
    <name evidence="2" type="ORF">FGU65_03275</name>
</gene>
<dbReference type="RefSeq" id="WP_301663006.1">
    <property type="nucleotide sequence ID" value="NZ_VCYH01000002.1"/>
</dbReference>
<organism evidence="2 3">
    <name type="scientific">Methanoculleus frigidifontis</name>
    <dbReference type="NCBI Taxonomy" id="2584085"/>
    <lineage>
        <taxon>Archaea</taxon>
        <taxon>Methanobacteriati</taxon>
        <taxon>Methanobacteriota</taxon>
        <taxon>Stenosarchaea group</taxon>
        <taxon>Methanomicrobia</taxon>
        <taxon>Methanomicrobiales</taxon>
        <taxon>Methanomicrobiaceae</taxon>
        <taxon>Methanoculleus</taxon>
    </lineage>
</organism>
<dbReference type="Proteomes" id="UP001168338">
    <property type="component" value="Unassembled WGS sequence"/>
</dbReference>
<feature type="compositionally biased region" description="Basic and acidic residues" evidence="1">
    <location>
        <begin position="188"/>
        <end position="207"/>
    </location>
</feature>
<evidence type="ECO:0000313" key="3">
    <source>
        <dbReference type="Proteomes" id="UP001168338"/>
    </source>
</evidence>